<evidence type="ECO:0000259" key="6">
    <source>
        <dbReference type="PROSITE" id="PS50830"/>
    </source>
</evidence>
<dbReference type="Proteomes" id="UP000030008">
    <property type="component" value="Unassembled WGS sequence"/>
</dbReference>
<dbReference type="RefSeq" id="WP_044905537.1">
    <property type="nucleotide sequence ID" value="NZ_JQIF01000048.1"/>
</dbReference>
<dbReference type="GO" id="GO:0004519">
    <property type="term" value="F:endonuclease activity"/>
    <property type="evidence" value="ECO:0007669"/>
    <property type="project" value="UniProtKB-KW"/>
</dbReference>
<evidence type="ECO:0000256" key="4">
    <source>
        <dbReference type="SAM" id="Phobius"/>
    </source>
</evidence>
<evidence type="ECO:0000313" key="8">
    <source>
        <dbReference type="Proteomes" id="UP000030008"/>
    </source>
</evidence>
<dbReference type="Pfam" id="PF00565">
    <property type="entry name" value="SNase"/>
    <property type="match status" value="1"/>
</dbReference>
<dbReference type="InterPro" id="IPR016071">
    <property type="entry name" value="Staphylococal_nuclease_OB-fold"/>
</dbReference>
<dbReference type="GO" id="GO:0016787">
    <property type="term" value="F:hydrolase activity"/>
    <property type="evidence" value="ECO:0007669"/>
    <property type="project" value="UniProtKB-KW"/>
</dbReference>
<reference evidence="7 8" key="1">
    <citation type="submission" date="2014-08" db="EMBL/GenBank/DDBJ databases">
        <title>Clostridium innocuum, an unnegligible vancomycin-resistant pathogen causing extra-intestinal infections.</title>
        <authorList>
            <person name="Feng Y."/>
            <person name="Chiu C.-H."/>
        </authorList>
    </citation>
    <scope>NUCLEOTIDE SEQUENCE [LARGE SCALE GENOMIC DNA]</scope>
    <source>
        <strain evidence="7 8">AN88</strain>
    </source>
</reference>
<dbReference type="PANTHER" id="PTHR12302">
    <property type="entry name" value="EBNA2 BINDING PROTEIN P100"/>
    <property type="match status" value="1"/>
</dbReference>
<dbReference type="PANTHER" id="PTHR12302:SF3">
    <property type="entry name" value="SERINE_THREONINE-PROTEIN KINASE 31"/>
    <property type="match status" value="1"/>
</dbReference>
<evidence type="ECO:0000256" key="5">
    <source>
        <dbReference type="SAM" id="SignalP"/>
    </source>
</evidence>
<organism evidence="7 8">
    <name type="scientific">Clostridium innocuum</name>
    <dbReference type="NCBI Taxonomy" id="1522"/>
    <lineage>
        <taxon>Bacteria</taxon>
        <taxon>Bacillati</taxon>
        <taxon>Bacillota</taxon>
        <taxon>Clostridia</taxon>
        <taxon>Eubacteriales</taxon>
        <taxon>Clostridiaceae</taxon>
        <taxon>Clostridium</taxon>
    </lineage>
</organism>
<name>A0A099I5V1_CLOIN</name>
<dbReference type="SUPFAM" id="SSF50199">
    <property type="entry name" value="Staphylococcal nuclease"/>
    <property type="match status" value="1"/>
</dbReference>
<evidence type="ECO:0000256" key="3">
    <source>
        <dbReference type="ARBA" id="ARBA00022801"/>
    </source>
</evidence>
<feature type="domain" description="TNase-like" evidence="6">
    <location>
        <begin position="22"/>
        <end position="153"/>
    </location>
</feature>
<keyword evidence="5" id="KW-0732">Signal</keyword>
<dbReference type="GO" id="GO:0003676">
    <property type="term" value="F:nucleic acid binding"/>
    <property type="evidence" value="ECO:0007669"/>
    <property type="project" value="InterPro"/>
</dbReference>
<dbReference type="EMBL" id="JQIF01000048">
    <property type="protein sequence ID" value="KGJ53080.1"/>
    <property type="molecule type" value="Genomic_DNA"/>
</dbReference>
<dbReference type="InterPro" id="IPR002071">
    <property type="entry name" value="Thermonucl_AS"/>
</dbReference>
<dbReference type="PROSITE" id="PS01284">
    <property type="entry name" value="TNASE_2"/>
    <property type="match status" value="1"/>
</dbReference>
<keyword evidence="3" id="KW-0378">Hydrolase</keyword>
<feature type="transmembrane region" description="Helical" evidence="4">
    <location>
        <begin position="165"/>
        <end position="185"/>
    </location>
</feature>
<evidence type="ECO:0000313" key="7">
    <source>
        <dbReference type="EMBL" id="KGJ53080.1"/>
    </source>
</evidence>
<comment type="caution">
    <text evidence="7">The sequence shown here is derived from an EMBL/GenBank/DDBJ whole genome shotgun (WGS) entry which is preliminary data.</text>
</comment>
<dbReference type="AlphaFoldDB" id="A0A099I5V1"/>
<feature type="chain" id="PRO_5001947287" evidence="5">
    <location>
        <begin position="21"/>
        <end position="205"/>
    </location>
</feature>
<proteinExistence type="predicted"/>
<accession>A0A099I5V1</accession>
<keyword evidence="4" id="KW-0472">Membrane</keyword>
<keyword evidence="4" id="KW-0812">Transmembrane</keyword>
<dbReference type="SMART" id="SM00318">
    <property type="entry name" value="SNc"/>
    <property type="match status" value="1"/>
</dbReference>
<gene>
    <name evidence="7" type="ORF">CIAN88_11445</name>
</gene>
<dbReference type="Gene3D" id="2.40.50.90">
    <property type="match status" value="1"/>
</dbReference>
<keyword evidence="2" id="KW-0255">Endonuclease</keyword>
<keyword evidence="4" id="KW-1133">Transmembrane helix</keyword>
<sequence length="205" mass="23298">MKKIMFFCLLALMAALPVQANTREEVEFSKCTDGDTAHFKINGKDTTVRFLAINAPEYTKTKEPYGKEASAYVCDALKSAETIELEYDDGSDTLDKYGRTLAWVYADDVLLQKELVKKGLAEVKYLYGDYAYTKELQTLEKEAKKEKLNMWSDGLAAEEEQNETIQYVLGAAGGVILIIFGLFFAKGKRNKQRYIRKGVKQLRRK</sequence>
<feature type="signal peptide" evidence="5">
    <location>
        <begin position="1"/>
        <end position="20"/>
    </location>
</feature>
<protein>
    <submittedName>
        <fullName evidence="7">Thermonuclease</fullName>
    </submittedName>
</protein>
<evidence type="ECO:0000256" key="1">
    <source>
        <dbReference type="ARBA" id="ARBA00022722"/>
    </source>
</evidence>
<dbReference type="PROSITE" id="PS50830">
    <property type="entry name" value="TNASE_3"/>
    <property type="match status" value="1"/>
</dbReference>
<evidence type="ECO:0000256" key="2">
    <source>
        <dbReference type="ARBA" id="ARBA00022759"/>
    </source>
</evidence>
<keyword evidence="1" id="KW-0540">Nuclease</keyword>
<dbReference type="InterPro" id="IPR035437">
    <property type="entry name" value="SNase_OB-fold_sf"/>
</dbReference>